<evidence type="ECO:0000313" key="3">
    <source>
        <dbReference type="Proteomes" id="UP000283872"/>
    </source>
</evidence>
<keyword evidence="1" id="KW-1133">Transmembrane helix</keyword>
<comment type="caution">
    <text evidence="2">The sequence shown here is derived from an EMBL/GenBank/DDBJ whole genome shotgun (WGS) entry which is preliminary data.</text>
</comment>
<evidence type="ECO:0000256" key="1">
    <source>
        <dbReference type="SAM" id="Phobius"/>
    </source>
</evidence>
<name>A0A412HDF7_9BACT</name>
<dbReference type="Proteomes" id="UP000283872">
    <property type="component" value="Unassembled WGS sequence"/>
</dbReference>
<keyword evidence="1" id="KW-0472">Membrane</keyword>
<accession>A0A412HDF7</accession>
<sequence>MLHTERQNNMNKNIFFIFFLFYLFSITFPIHTMNDYHTKVSKYQHITKYPPYIFLFFIQKKDSFKLPGRKINNDYLC</sequence>
<evidence type="ECO:0000313" key="2">
    <source>
        <dbReference type="EMBL" id="RGS14419.1"/>
    </source>
</evidence>
<protein>
    <submittedName>
        <fullName evidence="2">Uncharacterized protein</fullName>
    </submittedName>
</protein>
<keyword evidence="1" id="KW-0812">Transmembrane</keyword>
<gene>
    <name evidence="2" type="ORF">DWY11_10500</name>
</gene>
<proteinExistence type="predicted"/>
<organism evidence="2 3">
    <name type="scientific">Segatella copri</name>
    <dbReference type="NCBI Taxonomy" id="165179"/>
    <lineage>
        <taxon>Bacteria</taxon>
        <taxon>Pseudomonadati</taxon>
        <taxon>Bacteroidota</taxon>
        <taxon>Bacteroidia</taxon>
        <taxon>Bacteroidales</taxon>
        <taxon>Prevotellaceae</taxon>
        <taxon>Segatella</taxon>
    </lineage>
</organism>
<feature type="transmembrane region" description="Helical" evidence="1">
    <location>
        <begin position="14"/>
        <end position="33"/>
    </location>
</feature>
<dbReference type="EMBL" id="QRVA01000026">
    <property type="protein sequence ID" value="RGS14419.1"/>
    <property type="molecule type" value="Genomic_DNA"/>
</dbReference>
<reference evidence="2 3" key="1">
    <citation type="submission" date="2018-08" db="EMBL/GenBank/DDBJ databases">
        <title>A genome reference for cultivated species of the human gut microbiota.</title>
        <authorList>
            <person name="Zou Y."/>
            <person name="Xue W."/>
            <person name="Luo G."/>
        </authorList>
    </citation>
    <scope>NUCLEOTIDE SEQUENCE [LARGE SCALE GENOMIC DNA]</scope>
    <source>
        <strain evidence="2 3">AF24-12</strain>
    </source>
</reference>
<dbReference type="AlphaFoldDB" id="A0A412HDF7"/>